<dbReference type="EMBL" id="JAACJO010000015">
    <property type="protein sequence ID" value="KAF5350062.1"/>
    <property type="molecule type" value="Genomic_DNA"/>
</dbReference>
<protein>
    <submittedName>
        <fullName evidence="1">Uncharacterized protein</fullName>
    </submittedName>
</protein>
<accession>A0A8H5D0R8</accession>
<dbReference type="AlphaFoldDB" id="A0A8H5D0R8"/>
<sequence>MVLMDSHATDKHQYIICLLDSNSYHAYGGVDGVDGVVWASVSLLVLLFRIHQPHSFPRTLQRIPHILLVHHIHTLPHTEASLNTPKPIPGAIVVPTPPIPGAIVVPIPGAIVVPAPPISGAIIVPPPTPGAIITPPPPIPGAIIGAPPPTIGGCTIPPPVLIPIDDPPIPSIAAGGCTIPPPGIALLPTEDPPIPSITGCSTAVAGFPYGYCDCVAPIPAGAICAVCTGATPG</sequence>
<gene>
    <name evidence="1" type="ORF">D9756_009290</name>
</gene>
<comment type="caution">
    <text evidence="1">The sequence shown here is derived from an EMBL/GenBank/DDBJ whole genome shotgun (WGS) entry which is preliminary data.</text>
</comment>
<keyword evidence="2" id="KW-1185">Reference proteome</keyword>
<proteinExistence type="predicted"/>
<evidence type="ECO:0000313" key="2">
    <source>
        <dbReference type="Proteomes" id="UP000559027"/>
    </source>
</evidence>
<organism evidence="1 2">
    <name type="scientific">Leucocoprinus leucothites</name>
    <dbReference type="NCBI Taxonomy" id="201217"/>
    <lineage>
        <taxon>Eukaryota</taxon>
        <taxon>Fungi</taxon>
        <taxon>Dikarya</taxon>
        <taxon>Basidiomycota</taxon>
        <taxon>Agaricomycotina</taxon>
        <taxon>Agaricomycetes</taxon>
        <taxon>Agaricomycetidae</taxon>
        <taxon>Agaricales</taxon>
        <taxon>Agaricineae</taxon>
        <taxon>Agaricaceae</taxon>
        <taxon>Leucocoprinus</taxon>
    </lineage>
</organism>
<reference evidence="1 2" key="1">
    <citation type="journal article" date="2020" name="ISME J.">
        <title>Uncovering the hidden diversity of litter-decomposition mechanisms in mushroom-forming fungi.</title>
        <authorList>
            <person name="Floudas D."/>
            <person name="Bentzer J."/>
            <person name="Ahren D."/>
            <person name="Johansson T."/>
            <person name="Persson P."/>
            <person name="Tunlid A."/>
        </authorList>
    </citation>
    <scope>NUCLEOTIDE SEQUENCE [LARGE SCALE GENOMIC DNA]</scope>
    <source>
        <strain evidence="1 2">CBS 146.42</strain>
    </source>
</reference>
<dbReference type="Proteomes" id="UP000559027">
    <property type="component" value="Unassembled WGS sequence"/>
</dbReference>
<evidence type="ECO:0000313" key="1">
    <source>
        <dbReference type="EMBL" id="KAF5350062.1"/>
    </source>
</evidence>
<name>A0A8H5D0R8_9AGAR</name>